<keyword evidence="1" id="KW-1133">Transmembrane helix</keyword>
<dbReference type="RefSeq" id="WP_121922980.1">
    <property type="nucleotide sequence ID" value="NZ_REFO01000011.1"/>
</dbReference>
<organism evidence="2 3">
    <name type="scientific">Hydrogenothermus marinus</name>
    <dbReference type="NCBI Taxonomy" id="133270"/>
    <lineage>
        <taxon>Bacteria</taxon>
        <taxon>Pseudomonadati</taxon>
        <taxon>Aquificota</taxon>
        <taxon>Aquificia</taxon>
        <taxon>Aquificales</taxon>
        <taxon>Hydrogenothermaceae</taxon>
        <taxon>Hydrogenothermus</taxon>
    </lineage>
</organism>
<feature type="transmembrane region" description="Helical" evidence="1">
    <location>
        <begin position="12"/>
        <end position="35"/>
    </location>
</feature>
<dbReference type="EMBL" id="REFO01000011">
    <property type="protein sequence ID" value="RMA97194.1"/>
    <property type="molecule type" value="Genomic_DNA"/>
</dbReference>
<keyword evidence="3" id="KW-1185">Reference proteome</keyword>
<sequence>MELNIKSYFNKWVFLIGLIIAVIINFSLFYTYGYITSNIKPIEKLKQPKVKFIEIKEKKVEKKKEKIVKERKYKKQENKVKAPKVSKSSGKIKDKKPVVPIAIPILPETVQLEEKKITIPENEENIASISENNVKIGDLKVYKPVLEGNFNPSFGTKLNKFDETAFGPAAGRVIVYKPETPVIKTALPPPSKIKVKLWINPDGTVDKVDIIYPKTLGDIKLKNIIESYVLSWKFNAISSDKKQWAVTTIKFKVEK</sequence>
<dbReference type="Proteomes" id="UP000280842">
    <property type="component" value="Unassembled WGS sequence"/>
</dbReference>
<protein>
    <submittedName>
        <fullName evidence="2">Protein TonB</fullName>
    </submittedName>
</protein>
<comment type="caution">
    <text evidence="2">The sequence shown here is derived from an EMBL/GenBank/DDBJ whole genome shotgun (WGS) entry which is preliminary data.</text>
</comment>
<evidence type="ECO:0000313" key="2">
    <source>
        <dbReference type="EMBL" id="RMA97194.1"/>
    </source>
</evidence>
<keyword evidence="1" id="KW-0472">Membrane</keyword>
<proteinExistence type="predicted"/>
<dbReference type="AlphaFoldDB" id="A0A3M0BL79"/>
<evidence type="ECO:0000256" key="1">
    <source>
        <dbReference type="SAM" id="Phobius"/>
    </source>
</evidence>
<reference evidence="2 3" key="1">
    <citation type="submission" date="2018-10" db="EMBL/GenBank/DDBJ databases">
        <title>Genomic Encyclopedia of Archaeal and Bacterial Type Strains, Phase II (KMG-II): from individual species to whole genera.</title>
        <authorList>
            <person name="Goeker M."/>
        </authorList>
    </citation>
    <scope>NUCLEOTIDE SEQUENCE [LARGE SCALE GENOMIC DNA]</scope>
    <source>
        <strain evidence="2 3">VM1</strain>
    </source>
</reference>
<name>A0A3M0BL79_9AQUI</name>
<gene>
    <name evidence="2" type="ORF">CLV39_0850</name>
</gene>
<keyword evidence="1" id="KW-0812">Transmembrane</keyword>
<accession>A0A3M0BL79</accession>
<dbReference type="OrthoDB" id="15284at2"/>
<evidence type="ECO:0000313" key="3">
    <source>
        <dbReference type="Proteomes" id="UP000280842"/>
    </source>
</evidence>